<evidence type="ECO:0000256" key="1">
    <source>
        <dbReference type="SAM" id="MobiDB-lite"/>
    </source>
</evidence>
<keyword evidence="2" id="KW-0732">Signal</keyword>
<dbReference type="AlphaFoldDB" id="A0A5B7EQM3"/>
<feature type="signal peptide" evidence="2">
    <location>
        <begin position="1"/>
        <end position="24"/>
    </location>
</feature>
<reference evidence="3 4" key="1">
    <citation type="submission" date="2019-05" db="EMBL/GenBank/DDBJ databases">
        <title>Another draft genome of Portunus trituberculatus and its Hox gene families provides insights of decapod evolution.</title>
        <authorList>
            <person name="Jeong J.-H."/>
            <person name="Song I."/>
            <person name="Kim S."/>
            <person name="Choi T."/>
            <person name="Kim D."/>
            <person name="Ryu S."/>
            <person name="Kim W."/>
        </authorList>
    </citation>
    <scope>NUCLEOTIDE SEQUENCE [LARGE SCALE GENOMIC DNA]</scope>
    <source>
        <tissue evidence="3">Muscle</tissue>
    </source>
</reference>
<feature type="chain" id="PRO_5022671298" evidence="2">
    <location>
        <begin position="25"/>
        <end position="88"/>
    </location>
</feature>
<evidence type="ECO:0000256" key="2">
    <source>
        <dbReference type="SAM" id="SignalP"/>
    </source>
</evidence>
<sequence>MVPEWPSFWHAQALSLRALLLIRGNTPRGAPSPLSLPYLAQRQRIIAASSGTESPQPNNSSASDVTPSELKTPHSTGRPLSQGECCCN</sequence>
<protein>
    <submittedName>
        <fullName evidence="3">Uncharacterized protein</fullName>
    </submittedName>
</protein>
<name>A0A5B7EQM3_PORTR</name>
<keyword evidence="4" id="KW-1185">Reference proteome</keyword>
<organism evidence="3 4">
    <name type="scientific">Portunus trituberculatus</name>
    <name type="common">Swimming crab</name>
    <name type="synonym">Neptunus trituberculatus</name>
    <dbReference type="NCBI Taxonomy" id="210409"/>
    <lineage>
        <taxon>Eukaryota</taxon>
        <taxon>Metazoa</taxon>
        <taxon>Ecdysozoa</taxon>
        <taxon>Arthropoda</taxon>
        <taxon>Crustacea</taxon>
        <taxon>Multicrustacea</taxon>
        <taxon>Malacostraca</taxon>
        <taxon>Eumalacostraca</taxon>
        <taxon>Eucarida</taxon>
        <taxon>Decapoda</taxon>
        <taxon>Pleocyemata</taxon>
        <taxon>Brachyura</taxon>
        <taxon>Eubrachyura</taxon>
        <taxon>Portunoidea</taxon>
        <taxon>Portunidae</taxon>
        <taxon>Portuninae</taxon>
        <taxon>Portunus</taxon>
    </lineage>
</organism>
<dbReference type="Proteomes" id="UP000324222">
    <property type="component" value="Unassembled WGS sequence"/>
</dbReference>
<feature type="region of interest" description="Disordered" evidence="1">
    <location>
        <begin position="47"/>
        <end position="88"/>
    </location>
</feature>
<proteinExistence type="predicted"/>
<evidence type="ECO:0000313" key="4">
    <source>
        <dbReference type="Proteomes" id="UP000324222"/>
    </source>
</evidence>
<feature type="compositionally biased region" description="Polar residues" evidence="1">
    <location>
        <begin position="49"/>
        <end position="66"/>
    </location>
</feature>
<evidence type="ECO:0000313" key="3">
    <source>
        <dbReference type="EMBL" id="MPC37040.1"/>
    </source>
</evidence>
<gene>
    <name evidence="3" type="ORF">E2C01_030512</name>
</gene>
<accession>A0A5B7EQM3</accession>
<dbReference type="EMBL" id="VSRR010003668">
    <property type="protein sequence ID" value="MPC37040.1"/>
    <property type="molecule type" value="Genomic_DNA"/>
</dbReference>
<comment type="caution">
    <text evidence="3">The sequence shown here is derived from an EMBL/GenBank/DDBJ whole genome shotgun (WGS) entry which is preliminary data.</text>
</comment>